<dbReference type="Pfam" id="PF07788">
    <property type="entry name" value="PDDEXK_10"/>
    <property type="match status" value="1"/>
</dbReference>
<keyword evidence="1" id="KW-0175">Coiled coil</keyword>
<dbReference type="InterPro" id="IPR012431">
    <property type="entry name" value="PDDEXK_10"/>
</dbReference>
<dbReference type="EMBL" id="AP014945">
    <property type="protein sequence ID" value="BAU22961.1"/>
    <property type="molecule type" value="Genomic_DNA"/>
</dbReference>
<evidence type="ECO:0000256" key="1">
    <source>
        <dbReference type="SAM" id="Coils"/>
    </source>
</evidence>
<dbReference type="KEGG" id="cthi:THC_0567"/>
<accession>A0A0U5AQ36</accession>
<evidence type="ECO:0008006" key="4">
    <source>
        <dbReference type="Google" id="ProtNLM"/>
    </source>
</evidence>
<dbReference type="SUPFAM" id="SSF52980">
    <property type="entry name" value="Restriction endonuclease-like"/>
    <property type="match status" value="1"/>
</dbReference>
<dbReference type="InterPro" id="IPR024271">
    <property type="entry name" value="DUF3782"/>
</dbReference>
<name>A0A0U5AQ36_9BACT</name>
<keyword evidence="3" id="KW-1185">Reference proteome</keyword>
<dbReference type="InterPro" id="IPR011335">
    <property type="entry name" value="Restrct_endonuc-II-like"/>
</dbReference>
<dbReference type="PANTHER" id="PTHR34314">
    <property type="entry name" value="CRENARCHAEAL PROTEIN, PUTATIVE-RELATED"/>
    <property type="match status" value="1"/>
</dbReference>
<dbReference type="PANTHER" id="PTHR34314:SF6">
    <property type="entry name" value="DUF3782 DOMAIN-CONTAINING PROTEIN"/>
    <property type="match status" value="1"/>
</dbReference>
<sequence length="296" mass="36338">MEQILNNNLRDWLKRELPLLLEKDQEVREILIEVVRPYFAGRAETEDRFEKLLDELRKEREENLRRWEENNRRWEENNRRWEENQKRWEENNRRWEENQKRWEENNKRWEENNRRWEENQKVIKQLFEEIKALREKQEKTDEEIKVLKERQEKDKQYMLNKIHSTLGAIGARWGIKTEESFRRAICRIFKEFLPEYKVSRYEVMDEEGEVFGFPAAIELDLIIKNGKHIVAEIKSGMSFNDIAMFLKKARFYEKKTGRKADALWIISPMVDEKAKKFARKHKISIFSCPEMIEEKG</sequence>
<reference evidence="3" key="2">
    <citation type="journal article" date="2016" name="Int. J. Syst. Evol. Microbiol.">
        <title>Caldimicrobium thiodismutans sp. nov., a sulfur-disproportionating bacterium isolated from a hot spring.</title>
        <authorList>
            <person name="Kojima H."/>
            <person name="Umezawa K."/>
            <person name="Fukui M."/>
        </authorList>
    </citation>
    <scope>NUCLEOTIDE SEQUENCE [LARGE SCALE GENOMIC DNA]</scope>
    <source>
        <strain evidence="3">TF1</strain>
    </source>
</reference>
<evidence type="ECO:0000313" key="3">
    <source>
        <dbReference type="Proteomes" id="UP000068196"/>
    </source>
</evidence>
<evidence type="ECO:0000313" key="2">
    <source>
        <dbReference type="EMBL" id="BAU22961.1"/>
    </source>
</evidence>
<gene>
    <name evidence="2" type="ORF">THC_0567</name>
</gene>
<reference evidence="2 3" key="1">
    <citation type="journal article" date="2016" name="Int. J. Syst. Evol. Microbiol.">
        <title>Caldimicrobium thiodismutans sp. nov., a sulfur-disproportionating bacterium isolated from a hot spring, and emended description of the genus Caldimicrobium.</title>
        <authorList>
            <person name="Kojima H."/>
            <person name="Umezawa K."/>
            <person name="Fukui M."/>
        </authorList>
    </citation>
    <scope>NUCLEOTIDE SEQUENCE [LARGE SCALE GENOMIC DNA]</scope>
    <source>
        <strain evidence="2 3">TF1</strain>
    </source>
</reference>
<proteinExistence type="predicted"/>
<dbReference type="PATRIC" id="fig|1653476.3.peg.586"/>
<dbReference type="Gene3D" id="6.10.250.1010">
    <property type="match status" value="1"/>
</dbReference>
<dbReference type="STRING" id="1653476.THC_0567"/>
<dbReference type="RefSeq" id="WP_197650984.1">
    <property type="nucleotide sequence ID" value="NZ_AP014945.1"/>
</dbReference>
<dbReference type="AlphaFoldDB" id="A0A0U5AQ36"/>
<dbReference type="Proteomes" id="UP000068196">
    <property type="component" value="Chromosome"/>
</dbReference>
<protein>
    <recommendedName>
        <fullName evidence="4">DUF3782 domain-containing protein</fullName>
    </recommendedName>
</protein>
<dbReference type="Pfam" id="PF12644">
    <property type="entry name" value="DUF3782"/>
    <property type="match status" value="1"/>
</dbReference>
<organism evidence="2 3">
    <name type="scientific">Caldimicrobium thiodismutans</name>
    <dbReference type="NCBI Taxonomy" id="1653476"/>
    <lineage>
        <taxon>Bacteria</taxon>
        <taxon>Pseudomonadati</taxon>
        <taxon>Thermodesulfobacteriota</taxon>
        <taxon>Thermodesulfobacteria</taxon>
        <taxon>Thermodesulfobacteriales</taxon>
        <taxon>Thermodesulfobacteriaceae</taxon>
        <taxon>Caldimicrobium</taxon>
    </lineage>
</organism>
<feature type="coiled-coil region" evidence="1">
    <location>
        <begin position="42"/>
        <end position="150"/>
    </location>
</feature>